<gene>
    <name evidence="3" type="ORF">A2714_02920</name>
</gene>
<comment type="caution">
    <text evidence="3">The sequence shown here is derived from an EMBL/GenBank/DDBJ whole genome shotgun (WGS) entry which is preliminary data.</text>
</comment>
<keyword evidence="1" id="KW-1133">Transmembrane helix</keyword>
<protein>
    <recommendedName>
        <fullName evidence="2">Methyltransferase type 11 domain-containing protein</fullName>
    </recommendedName>
</protein>
<dbReference type="EMBL" id="MGGE01000057">
    <property type="protein sequence ID" value="OGM19956.1"/>
    <property type="molecule type" value="Genomic_DNA"/>
</dbReference>
<dbReference type="PANTHER" id="PTHR43861">
    <property type="entry name" value="TRANS-ACONITATE 2-METHYLTRANSFERASE-RELATED"/>
    <property type="match status" value="1"/>
</dbReference>
<dbReference type="InterPro" id="IPR029063">
    <property type="entry name" value="SAM-dependent_MTases_sf"/>
</dbReference>
<accession>A0A1F7XY58</accession>
<evidence type="ECO:0000259" key="2">
    <source>
        <dbReference type="Pfam" id="PF08241"/>
    </source>
</evidence>
<feature type="domain" description="Methyltransferase type 11" evidence="2">
    <location>
        <begin position="34"/>
        <end position="123"/>
    </location>
</feature>
<dbReference type="AlphaFoldDB" id="A0A1F7XY58"/>
<dbReference type="InterPro" id="IPR013216">
    <property type="entry name" value="Methyltransf_11"/>
</dbReference>
<organism evidence="3 4">
    <name type="scientific">Candidatus Woesebacteria bacterium RIFCSPHIGHO2_01_FULL_38_9</name>
    <dbReference type="NCBI Taxonomy" id="1802492"/>
    <lineage>
        <taxon>Bacteria</taxon>
        <taxon>Candidatus Woeseibacteriota</taxon>
    </lineage>
</organism>
<keyword evidence="1" id="KW-0812">Transmembrane</keyword>
<dbReference type="Pfam" id="PF08241">
    <property type="entry name" value="Methyltransf_11"/>
    <property type="match status" value="1"/>
</dbReference>
<dbReference type="Gene3D" id="3.40.50.150">
    <property type="entry name" value="Vaccinia Virus protein VP39"/>
    <property type="match status" value="1"/>
</dbReference>
<dbReference type="SUPFAM" id="SSF53335">
    <property type="entry name" value="S-adenosyl-L-methionine-dependent methyltransferases"/>
    <property type="match status" value="1"/>
</dbReference>
<name>A0A1F7XY58_9BACT</name>
<dbReference type="Proteomes" id="UP000178419">
    <property type="component" value="Unassembled WGS sequence"/>
</dbReference>
<evidence type="ECO:0000256" key="1">
    <source>
        <dbReference type="SAM" id="Phobius"/>
    </source>
</evidence>
<dbReference type="GO" id="GO:0008757">
    <property type="term" value="F:S-adenosylmethionine-dependent methyltransferase activity"/>
    <property type="evidence" value="ECO:0007669"/>
    <property type="project" value="InterPro"/>
</dbReference>
<proteinExistence type="predicted"/>
<feature type="transmembrane region" description="Helical" evidence="1">
    <location>
        <begin position="181"/>
        <end position="200"/>
    </location>
</feature>
<dbReference type="CDD" id="cd02440">
    <property type="entry name" value="AdoMet_MTases"/>
    <property type="match status" value="1"/>
</dbReference>
<reference evidence="3 4" key="1">
    <citation type="journal article" date="2016" name="Nat. Commun.">
        <title>Thousands of microbial genomes shed light on interconnected biogeochemical processes in an aquifer system.</title>
        <authorList>
            <person name="Anantharaman K."/>
            <person name="Brown C.T."/>
            <person name="Hug L.A."/>
            <person name="Sharon I."/>
            <person name="Castelle C.J."/>
            <person name="Probst A.J."/>
            <person name="Thomas B.C."/>
            <person name="Singh A."/>
            <person name="Wilkins M.J."/>
            <person name="Karaoz U."/>
            <person name="Brodie E.L."/>
            <person name="Williams K.H."/>
            <person name="Hubbard S.S."/>
            <person name="Banfield J.F."/>
        </authorList>
    </citation>
    <scope>NUCLEOTIDE SEQUENCE [LARGE SCALE GENOMIC DNA]</scope>
</reference>
<evidence type="ECO:0000313" key="4">
    <source>
        <dbReference type="Proteomes" id="UP000178419"/>
    </source>
</evidence>
<evidence type="ECO:0000313" key="3">
    <source>
        <dbReference type="EMBL" id="OGM19956.1"/>
    </source>
</evidence>
<sequence>MMGLSSLREIKKYLPFSYPNIIRNLVDKEGVTILDIGTGDGFLMKHVNQNGNYEITGIEAYKPFMKMAQKSGAYINVIWRDARKIDYPNNSFDIVISSQVLEYLTKKEGIRLIKKCKKIAKRQVIMAAYIGDCGHIDAQGNPFQTSHGAWYPGDLMKLGFKVYGQGLRAVYKENGYNPKKIDFLFVLPMVFSYLLAPFVYCFPQYATHMIAVLNKVKLS</sequence>
<keyword evidence="1" id="KW-0472">Membrane</keyword>